<proteinExistence type="predicted"/>
<keyword evidence="2" id="KW-1185">Reference proteome</keyword>
<dbReference type="PANTHER" id="PTHR33266">
    <property type="entry name" value="CHROMOSOME 15, WHOLE GENOME SHOTGUN SEQUENCE"/>
    <property type="match status" value="1"/>
</dbReference>
<dbReference type="EMBL" id="MU154526">
    <property type="protein sequence ID" value="KAF9500606.1"/>
    <property type="molecule type" value="Genomic_DNA"/>
</dbReference>
<dbReference type="OrthoDB" id="107110at2759"/>
<protein>
    <submittedName>
        <fullName evidence="1">Uncharacterized protein</fullName>
    </submittedName>
</protein>
<reference evidence="1" key="1">
    <citation type="submission" date="2020-11" db="EMBL/GenBank/DDBJ databases">
        <authorList>
            <consortium name="DOE Joint Genome Institute"/>
            <person name="Ahrendt S."/>
            <person name="Riley R."/>
            <person name="Andreopoulos W."/>
            <person name="Labutti K."/>
            <person name="Pangilinan J."/>
            <person name="Ruiz-Duenas F.J."/>
            <person name="Barrasa J.M."/>
            <person name="Sanchez-Garcia M."/>
            <person name="Camarero S."/>
            <person name="Miyauchi S."/>
            <person name="Serrano A."/>
            <person name="Linde D."/>
            <person name="Babiker R."/>
            <person name="Drula E."/>
            <person name="Ayuso-Fernandez I."/>
            <person name="Pacheco R."/>
            <person name="Padilla G."/>
            <person name="Ferreira P."/>
            <person name="Barriuso J."/>
            <person name="Kellner H."/>
            <person name="Castanera R."/>
            <person name="Alfaro M."/>
            <person name="Ramirez L."/>
            <person name="Pisabarro A.G."/>
            <person name="Kuo A."/>
            <person name="Tritt A."/>
            <person name="Lipzen A."/>
            <person name="He G."/>
            <person name="Yan M."/>
            <person name="Ng V."/>
            <person name="Cullen D."/>
            <person name="Martin F."/>
            <person name="Rosso M.-N."/>
            <person name="Henrissat B."/>
            <person name="Hibbett D."/>
            <person name="Martinez A.T."/>
            <person name="Grigoriev I.V."/>
        </authorList>
    </citation>
    <scope>NUCLEOTIDE SEQUENCE</scope>
    <source>
        <strain evidence="1">ATCC 90797</strain>
    </source>
</reference>
<dbReference type="AlphaFoldDB" id="A0A9P6A7D3"/>
<comment type="caution">
    <text evidence="1">The sequence shown here is derived from an EMBL/GenBank/DDBJ whole genome shotgun (WGS) entry which is preliminary data.</text>
</comment>
<sequence>MDQLTSDLSRISIEKSSTRNERVLQQLRTWLSDNSNVNTILSLTRQARTLQANIATAFVAIFKLYEEALPEDVQVYLRERKARQNPIEEWDLLAKLDLAEFILAMFSSDPSKERGLNDGSEKNRPLEWRVEVLHQAFNQEPRGRVVQDFLDALSKYAKLHNSVDYFGKIIAILQSSAFGKTFLMWQIRNHILSVTVCLRTIHKDIRIDGLQPEDGWPPQDQQACTYFREMTKCKSLMGEEAAGAFLGALFHVMLDKLNESQSLESFNAHWNFSEPRTPLESPRHATFTLIREQAMKLLDTHSKTLLGHRGSMPIPGQHSATRSADVWHTLIYGTLIKDVLTELVALYMHLRLGEHIAIAFDECTQLNEFGHDPSDYNPQSEMSLIALRRMMKTCESHPVWFLLLDTGPPTAALHPSVEEAGSARLRPTHLLLPPWSYFGFDLLDRSMVLPNPNDALRLTNLKWYGRPYWSSLPDEYIVPGAMWKLFGTPYVPAKLTLDQVLAVFSARILVALANTNAASMLAANAVRKHMRLFLGVIDRSVIRSSVPSEPALAIAAAVGLLKSPPRMANYTPAIEIFVKELILRKDLLDKGSIGELIARFFLTIARDAALEGRPFVSDLFSVNTVPLSQLLSNLVQHTMPPALYSFAQRYVTNFTHFYQLSETIFDLSPKFLHHCWCRGVALQGVHGQPLWDVIIPAYRKDDLDRPFDPQHICLLVIQVKNQVAPSSASVKHLTAPFVTADGASPRKKTPHIALLMDLGTTSAFGTSTGPRIMIEFSKAEPPLVKKATMKDANASSAASIRDHYFSSSYPEHDRWAVQIRGHRMEEYHIVARYAPDLLKECIWDEDTGLVFQEYETRLVKETDPLGNIEE</sequence>
<dbReference type="PANTHER" id="PTHR33266:SF1">
    <property type="entry name" value="F-BOX DOMAIN-CONTAINING PROTEIN"/>
    <property type="match status" value="1"/>
</dbReference>
<evidence type="ECO:0000313" key="2">
    <source>
        <dbReference type="Proteomes" id="UP000807025"/>
    </source>
</evidence>
<organism evidence="1 2">
    <name type="scientific">Pleurotus eryngii</name>
    <name type="common">Boletus of the steppes</name>
    <dbReference type="NCBI Taxonomy" id="5323"/>
    <lineage>
        <taxon>Eukaryota</taxon>
        <taxon>Fungi</taxon>
        <taxon>Dikarya</taxon>
        <taxon>Basidiomycota</taxon>
        <taxon>Agaricomycotina</taxon>
        <taxon>Agaricomycetes</taxon>
        <taxon>Agaricomycetidae</taxon>
        <taxon>Agaricales</taxon>
        <taxon>Pleurotineae</taxon>
        <taxon>Pleurotaceae</taxon>
        <taxon>Pleurotus</taxon>
    </lineage>
</organism>
<evidence type="ECO:0000313" key="1">
    <source>
        <dbReference type="EMBL" id="KAF9500606.1"/>
    </source>
</evidence>
<gene>
    <name evidence="1" type="ORF">BDN71DRAFT_1440004</name>
</gene>
<dbReference type="Proteomes" id="UP000807025">
    <property type="component" value="Unassembled WGS sequence"/>
</dbReference>
<name>A0A9P6A7D3_PLEER</name>
<accession>A0A9P6A7D3</accession>